<dbReference type="EMBL" id="LVEN01000001">
    <property type="protein sequence ID" value="OCB78190.1"/>
    <property type="molecule type" value="Genomic_DNA"/>
</dbReference>
<evidence type="ECO:0000313" key="3">
    <source>
        <dbReference type="Proteomes" id="UP000093343"/>
    </source>
</evidence>
<name>A0ABX2XXA6_9FLAO</name>
<feature type="compositionally biased region" description="Basic and acidic residues" evidence="1">
    <location>
        <begin position="61"/>
        <end position="70"/>
    </location>
</feature>
<proteinExistence type="predicted"/>
<organism evidence="2 3">
    <name type="scientific">Flavobacterium piscis</name>
    <dbReference type="NCBI Taxonomy" id="1114874"/>
    <lineage>
        <taxon>Bacteria</taxon>
        <taxon>Pseudomonadati</taxon>
        <taxon>Bacteroidota</taxon>
        <taxon>Flavobacteriia</taxon>
        <taxon>Flavobacteriales</taxon>
        <taxon>Flavobacteriaceae</taxon>
        <taxon>Flavobacterium</taxon>
    </lineage>
</organism>
<dbReference type="Proteomes" id="UP000093343">
    <property type="component" value="Unassembled WGS sequence"/>
</dbReference>
<accession>A0ABX2XXA6</accession>
<feature type="region of interest" description="Disordered" evidence="1">
    <location>
        <begin position="14"/>
        <end position="70"/>
    </location>
</feature>
<feature type="compositionally biased region" description="Basic residues" evidence="1">
    <location>
        <begin position="27"/>
        <end position="39"/>
    </location>
</feature>
<evidence type="ECO:0000256" key="1">
    <source>
        <dbReference type="SAM" id="MobiDB-lite"/>
    </source>
</evidence>
<evidence type="ECO:0000313" key="2">
    <source>
        <dbReference type="EMBL" id="OCB78190.1"/>
    </source>
</evidence>
<dbReference type="RefSeq" id="WP_065447515.1">
    <property type="nucleotide sequence ID" value="NZ_LVEN01000001.1"/>
</dbReference>
<reference evidence="3" key="1">
    <citation type="submission" date="2016-03" db="EMBL/GenBank/DDBJ databases">
        <title>Draft genome sequence of Paenibacillus glacialis DSM 22343.</title>
        <authorList>
            <person name="Shin S.-K."/>
            <person name="Yi H."/>
        </authorList>
    </citation>
    <scope>NUCLEOTIDE SEQUENCE [LARGE SCALE GENOMIC DNA]</scope>
    <source>
        <strain evidence="3">CCUG 60099</strain>
    </source>
</reference>
<sequence length="70" mass="7794">MFLTFGTAVAVAQEVPRKTTQTDTITKKKSTKSTKHSSTHKTDTVNKQKNNKRKSSTTNTPRRDSTGTRP</sequence>
<keyword evidence="3" id="KW-1185">Reference proteome</keyword>
<protein>
    <submittedName>
        <fullName evidence="2">Uncharacterized protein</fullName>
    </submittedName>
</protein>
<comment type="caution">
    <text evidence="2">The sequence shown here is derived from an EMBL/GenBank/DDBJ whole genome shotgun (WGS) entry which is preliminary data.</text>
</comment>
<gene>
    <name evidence="2" type="ORF">FLP_00340</name>
</gene>